<dbReference type="RefSeq" id="WP_003465213.1">
    <property type="nucleotide sequence ID" value="NZ_APML01000016.1"/>
</dbReference>
<dbReference type="eggNOG" id="COG1388">
    <property type="taxonomic scope" value="Bacteria"/>
</dbReference>
<dbReference type="Gene3D" id="2.40.40.10">
    <property type="entry name" value="RlpA-like domain"/>
    <property type="match status" value="1"/>
</dbReference>
<proteinExistence type="predicted"/>
<dbReference type="InterPro" id="IPR036908">
    <property type="entry name" value="RlpA-like_sf"/>
</dbReference>
<evidence type="ECO:0000313" key="4">
    <source>
        <dbReference type="EMBL" id="ENH97707.1"/>
    </source>
</evidence>
<dbReference type="InterPro" id="IPR018392">
    <property type="entry name" value="LysM"/>
</dbReference>
<keyword evidence="1" id="KW-0732">Signal</keyword>
<dbReference type="SUPFAM" id="SSF54106">
    <property type="entry name" value="LysM domain"/>
    <property type="match status" value="2"/>
</dbReference>
<dbReference type="SUPFAM" id="SSF50685">
    <property type="entry name" value="Barwin-like endoglucanases"/>
    <property type="match status" value="1"/>
</dbReference>
<dbReference type="SMART" id="SM00257">
    <property type="entry name" value="LysM"/>
    <property type="match status" value="2"/>
</dbReference>
<dbReference type="CDD" id="cd22786">
    <property type="entry name" value="DPBB_YuiC-like"/>
    <property type="match status" value="1"/>
</dbReference>
<accession>N4WNJ4</accession>
<dbReference type="Gene3D" id="3.10.350.10">
    <property type="entry name" value="LysM domain"/>
    <property type="match status" value="2"/>
</dbReference>
<dbReference type="InterPro" id="IPR036779">
    <property type="entry name" value="LysM_dom_sf"/>
</dbReference>
<dbReference type="AlphaFoldDB" id="N4WNJ4"/>
<dbReference type="PANTHER" id="PTHR39160">
    <property type="entry name" value="CELL WALL-BINDING PROTEIN YOCH"/>
    <property type="match status" value="1"/>
</dbReference>
<evidence type="ECO:0000256" key="1">
    <source>
        <dbReference type="ARBA" id="ARBA00022729"/>
    </source>
</evidence>
<dbReference type="GO" id="GO:0019867">
    <property type="term" value="C:outer membrane"/>
    <property type="evidence" value="ECO:0007669"/>
    <property type="project" value="InterPro"/>
</dbReference>
<dbReference type="PATRIC" id="fig|1308866.3.peg.820"/>
<name>N4WNJ4_9BACI</name>
<dbReference type="OrthoDB" id="9798935at2"/>
<feature type="region of interest" description="Disordered" evidence="2">
    <location>
        <begin position="118"/>
        <end position="162"/>
    </location>
</feature>
<dbReference type="STRING" id="1308866.J416_04046"/>
<dbReference type="InterPro" id="IPR051933">
    <property type="entry name" value="Resuscitation_pf_RpfB"/>
</dbReference>
<dbReference type="InterPro" id="IPR010611">
    <property type="entry name" value="3D_dom"/>
</dbReference>
<dbReference type="EMBL" id="APML01000016">
    <property type="protein sequence ID" value="ENH97707.1"/>
    <property type="molecule type" value="Genomic_DNA"/>
</dbReference>
<dbReference type="eggNOG" id="COG3584">
    <property type="taxonomic scope" value="Bacteria"/>
</dbReference>
<comment type="caution">
    <text evidence="4">The sequence shown here is derived from an EMBL/GenBank/DDBJ whole genome shotgun (WGS) entry which is preliminary data.</text>
</comment>
<reference evidence="4 5" key="1">
    <citation type="submission" date="2013-03" db="EMBL/GenBank/DDBJ databases">
        <title>Draft genome sequence of Gracibacillus halophilus YIM-C55.5, a moderately halophilic and thermophilic organism from the Xiaochaidamu salt lake.</title>
        <authorList>
            <person name="Sugumar T."/>
            <person name="Polireddy D.R."/>
            <person name="Antony A."/>
            <person name="Madhava Y.R."/>
            <person name="Sivakumar N."/>
        </authorList>
    </citation>
    <scope>NUCLEOTIDE SEQUENCE [LARGE SCALE GENOMIC DNA]</scope>
    <source>
        <strain evidence="4 5">YIM-C55.5</strain>
    </source>
</reference>
<dbReference type="PROSITE" id="PS51782">
    <property type="entry name" value="LYSM"/>
    <property type="match status" value="2"/>
</dbReference>
<feature type="compositionally biased region" description="Basic and acidic residues" evidence="2">
    <location>
        <begin position="118"/>
        <end position="137"/>
    </location>
</feature>
<dbReference type="GO" id="GO:0004553">
    <property type="term" value="F:hydrolase activity, hydrolyzing O-glycosyl compounds"/>
    <property type="evidence" value="ECO:0007669"/>
    <property type="project" value="InterPro"/>
</dbReference>
<dbReference type="CDD" id="cd00118">
    <property type="entry name" value="LysM"/>
    <property type="match status" value="2"/>
</dbReference>
<organism evidence="4 5">
    <name type="scientific">Gracilibacillus halophilus YIM-C55.5</name>
    <dbReference type="NCBI Taxonomy" id="1308866"/>
    <lineage>
        <taxon>Bacteria</taxon>
        <taxon>Bacillati</taxon>
        <taxon>Bacillota</taxon>
        <taxon>Bacilli</taxon>
        <taxon>Bacillales</taxon>
        <taxon>Bacillaceae</taxon>
        <taxon>Gracilibacillus</taxon>
    </lineage>
</organism>
<gene>
    <name evidence="4" type="ORF">J416_04046</name>
</gene>
<sequence>MRKIVVSIALLLTSLLVVVPLSATEYEVVEGDSLWEIAQEYDTTVAKLKEMNDLESDLIVPKQTLQIDKEITYQVQSGDTLSEIALEYGVTVDDIKEWNQLSTNLILVGEELTIKGVTEKDKEDDSSKKQEETKQETEATPVASEPNVEQTSTKENNAESEEKTITMEATAYTAQCDGCSGTTATGINLLENRNMKVIAVDPNVIPLGTRVHVEGYGEAIAADTGGAINGNRIDVHVPTKDEAYSWGRRQVKVTILES</sequence>
<dbReference type="Proteomes" id="UP000012283">
    <property type="component" value="Unassembled WGS sequence"/>
</dbReference>
<evidence type="ECO:0000256" key="2">
    <source>
        <dbReference type="SAM" id="MobiDB-lite"/>
    </source>
</evidence>
<dbReference type="Pfam" id="PF06725">
    <property type="entry name" value="3D"/>
    <property type="match status" value="1"/>
</dbReference>
<evidence type="ECO:0000259" key="3">
    <source>
        <dbReference type="PROSITE" id="PS51782"/>
    </source>
</evidence>
<dbReference type="GO" id="GO:0009254">
    <property type="term" value="P:peptidoglycan turnover"/>
    <property type="evidence" value="ECO:0007669"/>
    <property type="project" value="InterPro"/>
</dbReference>
<keyword evidence="5" id="KW-1185">Reference proteome</keyword>
<dbReference type="Pfam" id="PF01476">
    <property type="entry name" value="LysM"/>
    <property type="match status" value="2"/>
</dbReference>
<feature type="domain" description="LysM" evidence="3">
    <location>
        <begin position="71"/>
        <end position="114"/>
    </location>
</feature>
<feature type="domain" description="LysM" evidence="3">
    <location>
        <begin position="24"/>
        <end position="67"/>
    </location>
</feature>
<protein>
    <recommendedName>
        <fullName evidence="3">LysM domain-containing protein</fullName>
    </recommendedName>
</protein>
<dbReference type="PANTHER" id="PTHR39160:SF6">
    <property type="entry name" value="CELL WALL-BINDING PROTEIN YOCH"/>
    <property type="match status" value="1"/>
</dbReference>
<evidence type="ECO:0000313" key="5">
    <source>
        <dbReference type="Proteomes" id="UP000012283"/>
    </source>
</evidence>